<dbReference type="CDD" id="cd04301">
    <property type="entry name" value="NAT_SF"/>
    <property type="match status" value="1"/>
</dbReference>
<dbReference type="PANTHER" id="PTHR43072">
    <property type="entry name" value="N-ACETYLTRANSFERASE"/>
    <property type="match status" value="1"/>
</dbReference>
<gene>
    <name evidence="2" type="ORF">GCM10009030_35260</name>
</gene>
<dbReference type="SUPFAM" id="SSF55729">
    <property type="entry name" value="Acyl-CoA N-acyltransferases (Nat)"/>
    <property type="match status" value="1"/>
</dbReference>
<evidence type="ECO:0000259" key="1">
    <source>
        <dbReference type="PROSITE" id="PS51186"/>
    </source>
</evidence>
<dbReference type="RefSeq" id="WP_189001250.1">
    <property type="nucleotide sequence ID" value="NZ_BMOU01000006.1"/>
</dbReference>
<reference evidence="2" key="1">
    <citation type="journal article" date="2014" name="Int. J. Syst. Evol. Microbiol.">
        <title>Complete genome sequence of Corynebacterium casei LMG S-19264T (=DSM 44701T), isolated from a smear-ripened cheese.</title>
        <authorList>
            <consortium name="US DOE Joint Genome Institute (JGI-PGF)"/>
            <person name="Walter F."/>
            <person name="Albersmeier A."/>
            <person name="Kalinowski J."/>
            <person name="Ruckert C."/>
        </authorList>
    </citation>
    <scope>NUCLEOTIDE SEQUENCE</scope>
    <source>
        <strain evidence="2">JCM 17820</strain>
    </source>
</reference>
<protein>
    <recommendedName>
        <fullName evidence="1">N-acetyltransferase domain-containing protein</fullName>
    </recommendedName>
</protein>
<dbReference type="Proteomes" id="UP000605784">
    <property type="component" value="Unassembled WGS sequence"/>
</dbReference>
<keyword evidence="3" id="KW-1185">Reference proteome</keyword>
<reference evidence="2" key="2">
    <citation type="submission" date="2020-09" db="EMBL/GenBank/DDBJ databases">
        <authorList>
            <person name="Sun Q."/>
            <person name="Ohkuma M."/>
        </authorList>
    </citation>
    <scope>NUCLEOTIDE SEQUENCE</scope>
    <source>
        <strain evidence="2">JCM 17820</strain>
    </source>
</reference>
<dbReference type="PROSITE" id="PS51186">
    <property type="entry name" value="GNAT"/>
    <property type="match status" value="1"/>
</dbReference>
<comment type="caution">
    <text evidence="2">The sequence shown here is derived from an EMBL/GenBank/DDBJ whole genome shotgun (WGS) entry which is preliminary data.</text>
</comment>
<accession>A0A830GPU9</accession>
<proteinExistence type="predicted"/>
<sequence>MIQIRHALDSDADGIRRVARRAWHDAYDSLDPDVIDETIEEWYAGPVGSALHGWADDIPASDLDVEATMLVARDDEQVVGFAQGVVYGPVGTILRLYVDPTRHRKRVGTRLYERLREIFTEQGVERVRALDLADNDASRVFFGKLGFEQTATRTVTIGGERREEAVYTREL</sequence>
<dbReference type="InterPro" id="IPR016181">
    <property type="entry name" value="Acyl_CoA_acyltransferase"/>
</dbReference>
<dbReference type="InterPro" id="IPR000182">
    <property type="entry name" value="GNAT_dom"/>
</dbReference>
<organism evidence="2 3">
    <name type="scientific">Haloarcula pellucida</name>
    <dbReference type="NCBI Taxonomy" id="1427151"/>
    <lineage>
        <taxon>Archaea</taxon>
        <taxon>Methanobacteriati</taxon>
        <taxon>Methanobacteriota</taxon>
        <taxon>Stenosarchaea group</taxon>
        <taxon>Halobacteria</taxon>
        <taxon>Halobacteriales</taxon>
        <taxon>Haloarculaceae</taxon>
        <taxon>Haloarcula</taxon>
    </lineage>
</organism>
<dbReference type="Gene3D" id="3.40.630.30">
    <property type="match status" value="1"/>
</dbReference>
<dbReference type="GO" id="GO:0016747">
    <property type="term" value="F:acyltransferase activity, transferring groups other than amino-acyl groups"/>
    <property type="evidence" value="ECO:0007669"/>
    <property type="project" value="InterPro"/>
</dbReference>
<dbReference type="EMBL" id="BMOU01000006">
    <property type="protein sequence ID" value="GGO01510.1"/>
    <property type="molecule type" value="Genomic_DNA"/>
</dbReference>
<evidence type="ECO:0000313" key="3">
    <source>
        <dbReference type="Proteomes" id="UP000605784"/>
    </source>
</evidence>
<feature type="domain" description="N-acetyltransferase" evidence="1">
    <location>
        <begin position="2"/>
        <end position="171"/>
    </location>
</feature>
<evidence type="ECO:0000313" key="2">
    <source>
        <dbReference type="EMBL" id="GGO01510.1"/>
    </source>
</evidence>
<dbReference type="AlphaFoldDB" id="A0A830GPU9"/>
<dbReference type="Pfam" id="PF00583">
    <property type="entry name" value="Acetyltransf_1"/>
    <property type="match status" value="1"/>
</dbReference>
<name>A0A830GPU9_9EURY</name>